<reference evidence="2" key="1">
    <citation type="submission" date="2021-01" db="EMBL/GenBank/DDBJ databases">
        <title>Marivirga sp. nov., isolated from intertidal surface sediments.</title>
        <authorList>
            <person name="Zhang M."/>
        </authorList>
    </citation>
    <scope>NUCLEOTIDE SEQUENCE</scope>
    <source>
        <strain evidence="2">SM1354</strain>
    </source>
</reference>
<name>A0A937A9H6_9BACT</name>
<evidence type="ECO:0000256" key="1">
    <source>
        <dbReference type="PROSITE-ProRule" id="PRU00339"/>
    </source>
</evidence>
<evidence type="ECO:0008006" key="4">
    <source>
        <dbReference type="Google" id="ProtNLM"/>
    </source>
</evidence>
<protein>
    <recommendedName>
        <fullName evidence="4">Tetratricopeptide repeat protein</fullName>
    </recommendedName>
</protein>
<keyword evidence="3" id="KW-1185">Reference proteome</keyword>
<dbReference type="AlphaFoldDB" id="A0A937A9H6"/>
<keyword evidence="1" id="KW-0802">TPR repeat</keyword>
<gene>
    <name evidence="2" type="ORF">JKP34_12560</name>
</gene>
<comment type="caution">
    <text evidence="2">The sequence shown here is derived from an EMBL/GenBank/DDBJ whole genome shotgun (WGS) entry which is preliminary data.</text>
</comment>
<dbReference type="EMBL" id="JAERQG010000003">
    <property type="protein sequence ID" value="MBL0766090.1"/>
    <property type="molecule type" value="Genomic_DNA"/>
</dbReference>
<proteinExistence type="predicted"/>
<dbReference type="SUPFAM" id="SSF48452">
    <property type="entry name" value="TPR-like"/>
    <property type="match status" value="1"/>
</dbReference>
<dbReference type="InterPro" id="IPR011990">
    <property type="entry name" value="TPR-like_helical_dom_sf"/>
</dbReference>
<dbReference type="Gene3D" id="1.25.40.10">
    <property type="entry name" value="Tetratricopeptide repeat domain"/>
    <property type="match status" value="1"/>
</dbReference>
<sequence length="263" mass="30540">MAPFPVKISLDNFKDCQYPQDTTSLHETITNLDFQYGKKPYDYSRFEYIDINQDGECEVFHYFSSGVRGWPHDFLTVYDLVNSNLIKLFDGSSYFSSFAESDGKYLQINYIEFDGHKTNPIYKNTVWKFDGEKYSPSYSPDFTKGQMKSAGLKSYQNQDYSTALVYFKNVLIMPHNSEDELLASANDVAITLIKLDRSNQVEDFLKPYIFKASDQDILANSYYNLGLAKELIDDLDEAKEYFQKSNQLNQTKAAQDKIKKYER</sequence>
<evidence type="ECO:0000313" key="3">
    <source>
        <dbReference type="Proteomes" id="UP000642920"/>
    </source>
</evidence>
<dbReference type="Proteomes" id="UP000642920">
    <property type="component" value="Unassembled WGS sequence"/>
</dbReference>
<feature type="repeat" description="TPR" evidence="1">
    <location>
        <begin position="219"/>
        <end position="252"/>
    </location>
</feature>
<organism evidence="2 3">
    <name type="scientific">Marivirga atlantica</name>
    <dbReference type="NCBI Taxonomy" id="1548457"/>
    <lineage>
        <taxon>Bacteria</taxon>
        <taxon>Pseudomonadati</taxon>
        <taxon>Bacteroidota</taxon>
        <taxon>Cytophagia</taxon>
        <taxon>Cytophagales</taxon>
        <taxon>Marivirgaceae</taxon>
        <taxon>Marivirga</taxon>
    </lineage>
</organism>
<accession>A0A937A9H6</accession>
<dbReference type="InterPro" id="IPR019734">
    <property type="entry name" value="TPR_rpt"/>
</dbReference>
<dbReference type="PROSITE" id="PS50005">
    <property type="entry name" value="TPR"/>
    <property type="match status" value="1"/>
</dbReference>
<evidence type="ECO:0000313" key="2">
    <source>
        <dbReference type="EMBL" id="MBL0766090.1"/>
    </source>
</evidence>